<name>A0A1H9P436_9CORY</name>
<reference evidence="2" key="1">
    <citation type="submission" date="2016-10" db="EMBL/GenBank/DDBJ databases">
        <authorList>
            <person name="Varghese N."/>
            <person name="Submissions S."/>
        </authorList>
    </citation>
    <scope>NUCLEOTIDE SEQUENCE [LARGE SCALE GENOMIC DNA]</scope>
    <source>
        <strain evidence="2">DSM 20524</strain>
    </source>
</reference>
<proteinExistence type="predicted"/>
<dbReference type="NCBIfam" id="TIGR03083">
    <property type="entry name" value="maleylpyruvate isomerase family mycothiol-dependent enzyme"/>
    <property type="match status" value="1"/>
</dbReference>
<dbReference type="AlphaFoldDB" id="A0A1H9P436"/>
<protein>
    <submittedName>
        <fullName evidence="1">TIGR03085 family protein</fullName>
    </submittedName>
</protein>
<dbReference type="InterPro" id="IPR017517">
    <property type="entry name" value="Maleyloyr_isom"/>
</dbReference>
<evidence type="ECO:0000313" key="2">
    <source>
        <dbReference type="Proteomes" id="UP000198929"/>
    </source>
</evidence>
<dbReference type="NCBIfam" id="TIGR03085">
    <property type="entry name" value="TIGR03085 family metal-binding protein"/>
    <property type="match status" value="1"/>
</dbReference>
<dbReference type="EMBL" id="FOGQ01000001">
    <property type="protein sequence ID" value="SER42938.1"/>
    <property type="molecule type" value="Genomic_DNA"/>
</dbReference>
<evidence type="ECO:0000313" key="1">
    <source>
        <dbReference type="EMBL" id="SER42938.1"/>
    </source>
</evidence>
<dbReference type="STRING" id="1121357.SAMN05661109_00207"/>
<dbReference type="Proteomes" id="UP000198929">
    <property type="component" value="Unassembled WGS sequence"/>
</dbReference>
<gene>
    <name evidence="1" type="ORF">SAMN05661109_00207</name>
</gene>
<keyword evidence="2" id="KW-1185">Reference proteome</keyword>
<accession>A0A1H9P436</accession>
<sequence length="203" mass="22437">MLGRMSFAATERLRLADTLLSVGPHAPTLCQGWQTQDLAEHLYHREQNQLAFLPGVGRYFDNRIAKREYADIVREWAAGPPLLFRPFDTVMNTAEHFVHHEDVLRGDGVARPREFSSVLNKELAKLAGQFGKLLLKSSPVPVILSPTTLPPLTVGDKRGVAQRGGDVIRVVGEPGELLLWVFGRDVVEVTVTGDPDHVAKSRG</sequence>
<organism evidence="1 2">
    <name type="scientific">Corynebacterium cystitidis DSM 20524</name>
    <dbReference type="NCBI Taxonomy" id="1121357"/>
    <lineage>
        <taxon>Bacteria</taxon>
        <taxon>Bacillati</taxon>
        <taxon>Actinomycetota</taxon>
        <taxon>Actinomycetes</taxon>
        <taxon>Mycobacteriales</taxon>
        <taxon>Corynebacteriaceae</taxon>
        <taxon>Corynebacterium</taxon>
    </lineage>
</organism>
<dbReference type="InterPro" id="IPR017519">
    <property type="entry name" value="CHP03085"/>
</dbReference>